<accession>A0ABP2F330</accession>
<dbReference type="EMBL" id="EQ999977">
    <property type="protein sequence ID" value="EEQ89665.2"/>
    <property type="molecule type" value="Genomic_DNA"/>
</dbReference>
<reference evidence="2" key="1">
    <citation type="journal article" date="2015" name="PLoS Genet.">
        <title>The dynamic genome and transcriptome of the human fungal pathogen Blastomyces and close relative Emmonsia.</title>
        <authorList>
            <person name="Munoz J.F."/>
            <person name="Gauthier G.M."/>
            <person name="Desjardins C.A."/>
            <person name="Gallo J.E."/>
            <person name="Holder J."/>
            <person name="Sullivan T.D."/>
            <person name="Marty A.J."/>
            <person name="Carmen J.C."/>
            <person name="Chen Z."/>
            <person name="Ding L."/>
            <person name="Gujja S."/>
            <person name="Magrini V."/>
            <person name="Misas E."/>
            <person name="Mitreva M."/>
            <person name="Priest M."/>
            <person name="Saif S."/>
            <person name="Whiston E.A."/>
            <person name="Young S."/>
            <person name="Zeng Q."/>
            <person name="Goldman W.E."/>
            <person name="Mardis E.R."/>
            <person name="Taylor J.W."/>
            <person name="McEwen J.G."/>
            <person name="Clay O.K."/>
            <person name="Klein B.S."/>
            <person name="Cuomo C.A."/>
        </authorList>
    </citation>
    <scope>NUCLEOTIDE SEQUENCE [LARGE SCALE GENOMIC DNA]</scope>
    <source>
        <strain evidence="2">ER-3 / ATCC MYA-2586</strain>
    </source>
</reference>
<dbReference type="RefSeq" id="XP_045276536.1">
    <property type="nucleotide sequence ID" value="XM_045420428.1"/>
</dbReference>
<gene>
    <name evidence="1" type="ORF">BDCG_04785</name>
</gene>
<organism evidence="1 2">
    <name type="scientific">Ajellomyces dermatitidis (strain ER-3 / ATCC MYA-2586)</name>
    <name type="common">Blastomyces dermatitidis</name>
    <dbReference type="NCBI Taxonomy" id="559297"/>
    <lineage>
        <taxon>Eukaryota</taxon>
        <taxon>Fungi</taxon>
        <taxon>Dikarya</taxon>
        <taxon>Ascomycota</taxon>
        <taxon>Pezizomycotina</taxon>
        <taxon>Eurotiomycetes</taxon>
        <taxon>Eurotiomycetidae</taxon>
        <taxon>Onygenales</taxon>
        <taxon>Ajellomycetaceae</taxon>
        <taxon>Blastomyces</taxon>
    </lineage>
</organism>
<keyword evidence="2" id="KW-1185">Reference proteome</keyword>
<dbReference type="GeneID" id="69026872"/>
<proteinExistence type="predicted"/>
<dbReference type="Proteomes" id="UP000002039">
    <property type="component" value="Unassembled WGS sequence"/>
</dbReference>
<protein>
    <submittedName>
        <fullName evidence="1">Uncharacterized protein</fullName>
    </submittedName>
</protein>
<evidence type="ECO:0000313" key="1">
    <source>
        <dbReference type="EMBL" id="EEQ89665.2"/>
    </source>
</evidence>
<name>A0ABP2F330_AJEDR</name>
<evidence type="ECO:0000313" key="2">
    <source>
        <dbReference type="Proteomes" id="UP000002039"/>
    </source>
</evidence>
<sequence>MSHILFKNHDMPLENAHMRIIICTDTSFASWLTKVTGFVTISGYIEVNGQLCVQEIIKSVDAIFDRCQKESPYSKTPIGSGDSDGERFNIRSSLRRKGPKASGTAHQRYFILIPDNDG</sequence>